<sequence>MNGSGCISKQWSERRRPSRVAGARIPLPPVPASSDALGVTDEQYEALCGWVDNKPLRLIYSASCDGCRSDDLFRRVGDASPLVFIIRKEQSVFGLYMDASIKPALQPTWGSAYDCWVWWFSLAGHFAKPTKIKILRTIREWNEEDRGSGWENVTVTVAGRGERDGGCLEWRSNDQVGEAAGFIWGWMRCDIREMMTDPARMTCVAVVNFS</sequence>
<feature type="domain" description="TLDc" evidence="1">
    <location>
        <begin position="51"/>
        <end position="107"/>
    </location>
</feature>
<dbReference type="InParanoid" id="A0A0G4G771"/>
<dbReference type="PhylomeDB" id="A0A0G4G771"/>
<evidence type="ECO:0000259" key="1">
    <source>
        <dbReference type="Pfam" id="PF07534"/>
    </source>
</evidence>
<proteinExistence type="predicted"/>
<accession>A0A0G4G771</accession>
<organism evidence="2 3">
    <name type="scientific">Vitrella brassicaformis (strain CCMP3155)</name>
    <dbReference type="NCBI Taxonomy" id="1169540"/>
    <lineage>
        <taxon>Eukaryota</taxon>
        <taxon>Sar</taxon>
        <taxon>Alveolata</taxon>
        <taxon>Colpodellida</taxon>
        <taxon>Vitrellaceae</taxon>
        <taxon>Vitrella</taxon>
    </lineage>
</organism>
<name>A0A0G4G771_VITBC</name>
<dbReference type="VEuPathDB" id="CryptoDB:Vbra_22011"/>
<protein>
    <recommendedName>
        <fullName evidence="1">TLDc domain-containing protein</fullName>
    </recommendedName>
</protein>
<evidence type="ECO:0000313" key="2">
    <source>
        <dbReference type="EMBL" id="CEM24074.1"/>
    </source>
</evidence>
<dbReference type="InterPro" id="IPR006571">
    <property type="entry name" value="TLDc_dom"/>
</dbReference>
<gene>
    <name evidence="2" type="ORF">Vbra_22011</name>
</gene>
<dbReference type="Pfam" id="PF07534">
    <property type="entry name" value="TLD"/>
    <property type="match status" value="1"/>
</dbReference>
<reference evidence="2 3" key="1">
    <citation type="submission" date="2014-11" db="EMBL/GenBank/DDBJ databases">
        <authorList>
            <person name="Zhu J."/>
            <person name="Qi W."/>
            <person name="Song R."/>
        </authorList>
    </citation>
    <scope>NUCLEOTIDE SEQUENCE [LARGE SCALE GENOMIC DNA]</scope>
</reference>
<dbReference type="Proteomes" id="UP000041254">
    <property type="component" value="Unassembled WGS sequence"/>
</dbReference>
<keyword evidence="3" id="KW-1185">Reference proteome</keyword>
<dbReference type="EMBL" id="CDMY01000578">
    <property type="protein sequence ID" value="CEM24074.1"/>
    <property type="molecule type" value="Genomic_DNA"/>
</dbReference>
<dbReference type="AlphaFoldDB" id="A0A0G4G771"/>
<evidence type="ECO:0000313" key="3">
    <source>
        <dbReference type="Proteomes" id="UP000041254"/>
    </source>
</evidence>